<feature type="chain" id="PRO_5043482736" description="Peptidase A1 domain-containing protein" evidence="4">
    <location>
        <begin position="30"/>
        <end position="468"/>
    </location>
</feature>
<dbReference type="GO" id="GO:0006508">
    <property type="term" value="P:proteolysis"/>
    <property type="evidence" value="ECO:0007669"/>
    <property type="project" value="InterPro"/>
</dbReference>
<dbReference type="PROSITE" id="PS51767">
    <property type="entry name" value="PEPTIDASE_A1"/>
    <property type="match status" value="1"/>
</dbReference>
<evidence type="ECO:0000256" key="1">
    <source>
        <dbReference type="ARBA" id="ARBA00007447"/>
    </source>
</evidence>
<dbReference type="SUPFAM" id="SSF50630">
    <property type="entry name" value="Acid proteases"/>
    <property type="match status" value="1"/>
</dbReference>
<feature type="region of interest" description="Disordered" evidence="3">
    <location>
        <begin position="33"/>
        <end position="54"/>
    </location>
</feature>
<dbReference type="Proteomes" id="UP001154282">
    <property type="component" value="Unassembled WGS sequence"/>
</dbReference>
<dbReference type="InterPro" id="IPR033121">
    <property type="entry name" value="PEPTIDASE_A1"/>
</dbReference>
<keyword evidence="4" id="KW-0732">Signal</keyword>
<name>A0AAV0GV47_9ROSI</name>
<evidence type="ECO:0000256" key="4">
    <source>
        <dbReference type="SAM" id="SignalP"/>
    </source>
</evidence>
<evidence type="ECO:0000259" key="5">
    <source>
        <dbReference type="PROSITE" id="PS51767"/>
    </source>
</evidence>
<proteinExistence type="inferred from homology"/>
<organism evidence="6 7">
    <name type="scientific">Linum tenue</name>
    <dbReference type="NCBI Taxonomy" id="586396"/>
    <lineage>
        <taxon>Eukaryota</taxon>
        <taxon>Viridiplantae</taxon>
        <taxon>Streptophyta</taxon>
        <taxon>Embryophyta</taxon>
        <taxon>Tracheophyta</taxon>
        <taxon>Spermatophyta</taxon>
        <taxon>Magnoliopsida</taxon>
        <taxon>eudicotyledons</taxon>
        <taxon>Gunneridae</taxon>
        <taxon>Pentapetalae</taxon>
        <taxon>rosids</taxon>
        <taxon>fabids</taxon>
        <taxon>Malpighiales</taxon>
        <taxon>Linaceae</taxon>
        <taxon>Linum</taxon>
    </lineage>
</organism>
<dbReference type="EMBL" id="CAMGYJ010000002">
    <property type="protein sequence ID" value="CAI0376579.1"/>
    <property type="molecule type" value="Genomic_DNA"/>
</dbReference>
<dbReference type="PANTHER" id="PTHR13683">
    <property type="entry name" value="ASPARTYL PROTEASES"/>
    <property type="match status" value="1"/>
</dbReference>
<dbReference type="AlphaFoldDB" id="A0AAV0GV47"/>
<dbReference type="InterPro" id="IPR021109">
    <property type="entry name" value="Peptidase_aspartic_dom_sf"/>
</dbReference>
<feature type="active site" evidence="2">
    <location>
        <position position="157"/>
    </location>
</feature>
<gene>
    <name evidence="6" type="ORF">LITE_LOCUS1078</name>
</gene>
<dbReference type="PANTHER" id="PTHR13683:SF806">
    <property type="entry name" value="EUKARYOTIC ASPARTYL PROTEASE FAMILY PROTEIN"/>
    <property type="match status" value="1"/>
</dbReference>
<reference evidence="6" key="1">
    <citation type="submission" date="2022-08" db="EMBL/GenBank/DDBJ databases">
        <authorList>
            <person name="Gutierrez-Valencia J."/>
        </authorList>
    </citation>
    <scope>NUCLEOTIDE SEQUENCE</scope>
</reference>
<feature type="active site" evidence="2">
    <location>
        <position position="342"/>
    </location>
</feature>
<feature type="compositionally biased region" description="Basic residues" evidence="3">
    <location>
        <begin position="33"/>
        <end position="48"/>
    </location>
</feature>
<evidence type="ECO:0000256" key="3">
    <source>
        <dbReference type="SAM" id="MobiDB-lite"/>
    </source>
</evidence>
<accession>A0AAV0GV47</accession>
<comment type="similarity">
    <text evidence="1">Belongs to the peptidase A1 family.</text>
</comment>
<feature type="domain" description="Peptidase A1" evidence="5">
    <location>
        <begin position="139"/>
        <end position="461"/>
    </location>
</feature>
<evidence type="ECO:0000256" key="2">
    <source>
        <dbReference type="PIRSR" id="PIRSR601461-1"/>
    </source>
</evidence>
<dbReference type="InterPro" id="IPR032799">
    <property type="entry name" value="TAXi_C"/>
</dbReference>
<dbReference type="GO" id="GO:0004190">
    <property type="term" value="F:aspartic-type endopeptidase activity"/>
    <property type="evidence" value="ECO:0007669"/>
    <property type="project" value="InterPro"/>
</dbReference>
<dbReference type="Pfam" id="PF14541">
    <property type="entry name" value="TAXi_C"/>
    <property type="match status" value="1"/>
</dbReference>
<protein>
    <recommendedName>
        <fullName evidence="5">Peptidase A1 domain-containing protein</fullName>
    </recommendedName>
</protein>
<comment type="caution">
    <text evidence="6">The sequence shown here is derived from an EMBL/GenBank/DDBJ whole genome shotgun (WGS) entry which is preliminary data.</text>
</comment>
<dbReference type="Gene3D" id="2.40.70.10">
    <property type="entry name" value="Acid Proteases"/>
    <property type="match status" value="2"/>
</dbReference>
<evidence type="ECO:0000313" key="6">
    <source>
        <dbReference type="EMBL" id="CAI0376579.1"/>
    </source>
</evidence>
<feature type="signal peptide" evidence="4">
    <location>
        <begin position="1"/>
        <end position="29"/>
    </location>
</feature>
<dbReference type="InterPro" id="IPR001461">
    <property type="entry name" value="Aspartic_peptidase_A1"/>
</dbReference>
<sequence>MAKNTHITVIPFLLLISIFHSYNNWQVSARETHARRSHHHHHHHHQAKKSLPSPVFSYSVSSSCASSPLPQGGLKISHRYGPCSLQGKRQELKQGSHNSLYNIAAADDTTATNYAVDSSDNGEGVAMRTFGRSQGAGNFLVTIGLGTPERDFDLMFDTGSDLSWVKCQPDGGGDGGVFDPSASSTFNVTCDPSCNYRVPYLDRSSSTGYYAKDRLTIAGDELPNFTFGCSQKTSGNFGDAAGVLALGRSNPITLISQTAAMYGQIFCYCLPTFDNSAGYLLFGNGATHQCRSSDNQFTALVGNRDSPNQYFVDFNGITIGSARLDFRASSSSSPSMGTTMMDSGTVITKLPAAVYEFLKGEFVKSVGEFYPRVEKADKLDTCYDMEGNFNAAVIPAVVLHFDGMDLRLGPSAVVWMDDGYGQVCLAFAAKEDEKDSNIIGNHQQRGLNVLYDVENSRVEIGPGSCGGN</sequence>
<dbReference type="InterPro" id="IPR032861">
    <property type="entry name" value="TAXi_N"/>
</dbReference>
<keyword evidence="7" id="KW-1185">Reference proteome</keyword>
<evidence type="ECO:0000313" key="7">
    <source>
        <dbReference type="Proteomes" id="UP001154282"/>
    </source>
</evidence>
<dbReference type="Pfam" id="PF14543">
    <property type="entry name" value="TAXi_N"/>
    <property type="match status" value="2"/>
</dbReference>